<sequence length="73" mass="8470">MAYLFDTSRYLTDKHMVSWRKSHATSNGNMHHRRNVVCFFFLILLVADFGVIILAGFIIAWMLGWCLAMFGVK</sequence>
<evidence type="ECO:0000313" key="2">
    <source>
        <dbReference type="EMBL" id="OHA33296.1"/>
    </source>
</evidence>
<keyword evidence="1" id="KW-0812">Transmembrane</keyword>
<dbReference type="AlphaFoldDB" id="A0A1G2NAY9"/>
<evidence type="ECO:0000256" key="1">
    <source>
        <dbReference type="SAM" id="Phobius"/>
    </source>
</evidence>
<keyword evidence="1" id="KW-1133">Transmembrane helix</keyword>
<accession>A0A1G2NAY9</accession>
<evidence type="ECO:0000313" key="3">
    <source>
        <dbReference type="Proteomes" id="UP000176221"/>
    </source>
</evidence>
<comment type="caution">
    <text evidence="2">The sequence shown here is derived from an EMBL/GenBank/DDBJ whole genome shotgun (WGS) entry which is preliminary data.</text>
</comment>
<keyword evidence="1" id="KW-0472">Membrane</keyword>
<feature type="transmembrane region" description="Helical" evidence="1">
    <location>
        <begin position="36"/>
        <end position="63"/>
    </location>
</feature>
<name>A0A1G2NAY9_9BACT</name>
<dbReference type="EMBL" id="MHRX01000033">
    <property type="protein sequence ID" value="OHA33296.1"/>
    <property type="molecule type" value="Genomic_DNA"/>
</dbReference>
<dbReference type="Proteomes" id="UP000176221">
    <property type="component" value="Unassembled WGS sequence"/>
</dbReference>
<protein>
    <submittedName>
        <fullName evidence="2">Uncharacterized protein</fullName>
    </submittedName>
</protein>
<reference evidence="2 3" key="1">
    <citation type="journal article" date="2016" name="Nat. Commun.">
        <title>Thousands of microbial genomes shed light on interconnected biogeochemical processes in an aquifer system.</title>
        <authorList>
            <person name="Anantharaman K."/>
            <person name="Brown C.T."/>
            <person name="Hug L.A."/>
            <person name="Sharon I."/>
            <person name="Castelle C.J."/>
            <person name="Probst A.J."/>
            <person name="Thomas B.C."/>
            <person name="Singh A."/>
            <person name="Wilkins M.J."/>
            <person name="Karaoz U."/>
            <person name="Brodie E.L."/>
            <person name="Williams K.H."/>
            <person name="Hubbard S.S."/>
            <person name="Banfield J.F."/>
        </authorList>
    </citation>
    <scope>NUCLEOTIDE SEQUENCE [LARGE SCALE GENOMIC DNA]</scope>
</reference>
<organism evidence="2 3">
    <name type="scientific">Candidatus Taylorbacteria bacterium RIFCSPLOWO2_01_FULL_45_15b</name>
    <dbReference type="NCBI Taxonomy" id="1802319"/>
    <lineage>
        <taxon>Bacteria</taxon>
        <taxon>Candidatus Tayloriibacteriota</taxon>
    </lineage>
</organism>
<gene>
    <name evidence="2" type="ORF">A2928_01680</name>
</gene>
<proteinExistence type="predicted"/>